<gene>
    <name evidence="5" type="ORF">M4L89_04210</name>
</gene>
<dbReference type="SUPFAM" id="SSF46785">
    <property type="entry name" value="Winged helix' DNA-binding domain"/>
    <property type="match status" value="1"/>
</dbReference>
<dbReference type="Gene3D" id="3.30.420.40">
    <property type="match status" value="2"/>
</dbReference>
<evidence type="ECO:0000256" key="3">
    <source>
        <dbReference type="ARBA" id="ARBA00022629"/>
    </source>
</evidence>
<dbReference type="InterPro" id="IPR000835">
    <property type="entry name" value="HTH_MarR-typ"/>
</dbReference>
<dbReference type="InterPro" id="IPR043129">
    <property type="entry name" value="ATPase_NBD"/>
</dbReference>
<keyword evidence="6" id="KW-1185">Reference proteome</keyword>
<dbReference type="AlphaFoldDB" id="A0A9X4L2V2"/>
<evidence type="ECO:0000256" key="1">
    <source>
        <dbReference type="ARBA" id="ARBA00002486"/>
    </source>
</evidence>
<evidence type="ECO:0000259" key="4">
    <source>
        <dbReference type="Pfam" id="PF01047"/>
    </source>
</evidence>
<keyword evidence="3" id="KW-0119">Carbohydrate metabolism</keyword>
<comment type="function">
    <text evidence="1">Transcriptional repressor of xylose-utilizing enzymes.</text>
</comment>
<evidence type="ECO:0000313" key="6">
    <source>
        <dbReference type="Proteomes" id="UP001152422"/>
    </source>
</evidence>
<dbReference type="InterPro" id="IPR036388">
    <property type="entry name" value="WH-like_DNA-bd_sf"/>
</dbReference>
<dbReference type="Pfam" id="PF01047">
    <property type="entry name" value="MarR"/>
    <property type="match status" value="1"/>
</dbReference>
<evidence type="ECO:0000256" key="2">
    <source>
        <dbReference type="ARBA" id="ARBA00006479"/>
    </source>
</evidence>
<comment type="caution">
    <text evidence="5">The sequence shown here is derived from an EMBL/GenBank/DDBJ whole genome shotgun (WGS) entry which is preliminary data.</text>
</comment>
<organism evidence="5 6">
    <name type="scientific">Staphylococcus equorum</name>
    <dbReference type="NCBI Taxonomy" id="246432"/>
    <lineage>
        <taxon>Bacteria</taxon>
        <taxon>Bacillati</taxon>
        <taxon>Bacillota</taxon>
        <taxon>Bacilli</taxon>
        <taxon>Bacillales</taxon>
        <taxon>Staphylococcaceae</taxon>
        <taxon>Staphylococcus</taxon>
    </lineage>
</organism>
<protein>
    <submittedName>
        <fullName evidence="5">ROK family protein</fullName>
    </submittedName>
</protein>
<dbReference type="PANTHER" id="PTHR18964">
    <property type="entry name" value="ROK (REPRESSOR, ORF, KINASE) FAMILY"/>
    <property type="match status" value="1"/>
</dbReference>
<dbReference type="GO" id="GO:0042732">
    <property type="term" value="P:D-xylose metabolic process"/>
    <property type="evidence" value="ECO:0007669"/>
    <property type="project" value="UniProtKB-KW"/>
</dbReference>
<keyword evidence="3" id="KW-0859">Xylose metabolism</keyword>
<dbReference type="InterPro" id="IPR036390">
    <property type="entry name" value="WH_DNA-bd_sf"/>
</dbReference>
<dbReference type="EMBL" id="JAMBQA010000002">
    <property type="protein sequence ID" value="MDG0845420.1"/>
    <property type="molecule type" value="Genomic_DNA"/>
</dbReference>
<reference evidence="5" key="1">
    <citation type="submission" date="2022-05" db="EMBL/GenBank/DDBJ databases">
        <title>Comparative genomics of Staphylococcus equorum isolates.</title>
        <authorList>
            <person name="Luelf R.H."/>
        </authorList>
    </citation>
    <scope>NUCLEOTIDE SEQUENCE</scope>
    <source>
        <strain evidence="5">TMW 2.2497</strain>
    </source>
</reference>
<dbReference type="PANTHER" id="PTHR18964:SF149">
    <property type="entry name" value="BIFUNCTIONAL UDP-N-ACETYLGLUCOSAMINE 2-EPIMERASE_N-ACETYLMANNOSAMINE KINASE"/>
    <property type="match status" value="1"/>
</dbReference>
<dbReference type="Pfam" id="PF00480">
    <property type="entry name" value="ROK"/>
    <property type="match status" value="1"/>
</dbReference>
<evidence type="ECO:0000313" key="5">
    <source>
        <dbReference type="EMBL" id="MDG0845420.1"/>
    </source>
</evidence>
<dbReference type="SUPFAM" id="SSF53067">
    <property type="entry name" value="Actin-like ATPase domain"/>
    <property type="match status" value="1"/>
</dbReference>
<dbReference type="RefSeq" id="WP_277582930.1">
    <property type="nucleotide sequence ID" value="NZ_JAMBQA010000002.1"/>
</dbReference>
<sequence>MVIKMKANMTNKQRMIRGQILNEIYVRGPISRVDIAKNTDITPATTTAVTADLIQNNLIKSTDIEVDNYAINTKKTSGRKKILLTICNKYNYYIGIELARDFVTLCLTDNLGNIVDQNIIDITATQFLKKITPNFILEELNHFLKQHAAYDIQAVGIALPGHFDETSQQIASNSDWSGFDLEDLLSRISFPVFLENNVHCMSLYEHLLTSENHGENFIFFHAVKGIFSSSMYRGNLYGVSNFSVGEVGHTIIHPDGERCECGRRGCLQNYLGGMNIINKAKVIYRSAQSTYLTSLVAVSNDITLDTVIEAYRLGDSGIVQIIKDAMRAVAITLNNLTMLVDTNKIYLHGPLFNNDITNVILKEYLSYQNLYGGLGEIDFQMKSYQPINGAKGACALAIHQHLIWSEV</sequence>
<accession>A0A9X4L2V2</accession>
<dbReference type="InterPro" id="IPR000600">
    <property type="entry name" value="ROK"/>
</dbReference>
<comment type="similarity">
    <text evidence="2">Belongs to the ROK (NagC/XylR) family.</text>
</comment>
<feature type="domain" description="HTH marR-type" evidence="4">
    <location>
        <begin position="20"/>
        <end position="67"/>
    </location>
</feature>
<name>A0A9X4L2V2_9STAP</name>
<proteinExistence type="inferred from homology"/>
<dbReference type="Proteomes" id="UP001152422">
    <property type="component" value="Unassembled WGS sequence"/>
</dbReference>
<dbReference type="Gene3D" id="1.10.10.10">
    <property type="entry name" value="Winged helix-like DNA-binding domain superfamily/Winged helix DNA-binding domain"/>
    <property type="match status" value="1"/>
</dbReference>